<name>A0A1G7B9N7_9ACTN</name>
<dbReference type="AlphaFoldDB" id="A0A1G7B9N7"/>
<dbReference type="STRING" id="67344.SAMN05216505_1229"/>
<feature type="domain" description="TniQ" evidence="1">
    <location>
        <begin position="11"/>
        <end position="148"/>
    </location>
</feature>
<evidence type="ECO:0000259" key="1">
    <source>
        <dbReference type="Pfam" id="PF06527"/>
    </source>
</evidence>
<sequence>MHSPAPAPTLVRIPPVAQELTGSWIRRTAAAYGLPVQDLLRGILCGPHRVQVTGTPGTGRELFLNAPARRALARFTDLPLSRLTGLLPGLAATHGQLVDDEVPRAMWSVSCEAWVGACLRCTGRAWRPEQPVLVYPGAAGQVCRRHRRWLLAHAGKPAGIPLQTLPEILAAHRHHVTLVRTHPRGEDVVALAAAVVWSWQVQGWRSETVWQDRVRRLAAVTGSMLTAVVPHALVSYPETIAVARLLGAPRWQQRLRETASAEGAGSATELLLREISRRAGRPWLADWLIAYARTRPRTAAQTDPLHRWLRRLTTTDGAESDGLWTVHRTAVRPTKYSDRVGFLTDRRPRSICEEAGAAFLTGGWEPVPSPRPGPAPCP</sequence>
<dbReference type="Proteomes" id="UP000182100">
    <property type="component" value="Unassembled WGS sequence"/>
</dbReference>
<dbReference type="Pfam" id="PF06527">
    <property type="entry name" value="TniQ"/>
    <property type="match status" value="1"/>
</dbReference>
<keyword evidence="3" id="KW-1185">Reference proteome</keyword>
<dbReference type="EMBL" id="FMZK01000022">
    <property type="protein sequence ID" value="SDE23814.1"/>
    <property type="molecule type" value="Genomic_DNA"/>
</dbReference>
<accession>A0A1G7B9N7</accession>
<dbReference type="InterPro" id="IPR009492">
    <property type="entry name" value="TniQ"/>
</dbReference>
<gene>
    <name evidence="2" type="ORF">SAMN05216505_1229</name>
</gene>
<protein>
    <submittedName>
        <fullName evidence="2">TniQ protein</fullName>
    </submittedName>
</protein>
<organism evidence="2 3">
    <name type="scientific">Streptomyces prasinopilosus</name>
    <dbReference type="NCBI Taxonomy" id="67344"/>
    <lineage>
        <taxon>Bacteria</taxon>
        <taxon>Bacillati</taxon>
        <taxon>Actinomycetota</taxon>
        <taxon>Actinomycetes</taxon>
        <taxon>Kitasatosporales</taxon>
        <taxon>Streptomycetaceae</taxon>
        <taxon>Streptomyces</taxon>
    </lineage>
</organism>
<evidence type="ECO:0000313" key="2">
    <source>
        <dbReference type="EMBL" id="SDE23814.1"/>
    </source>
</evidence>
<reference evidence="3" key="1">
    <citation type="submission" date="2016-10" db="EMBL/GenBank/DDBJ databases">
        <authorList>
            <person name="Varghese N."/>
            <person name="Submissions S."/>
        </authorList>
    </citation>
    <scope>NUCLEOTIDE SEQUENCE [LARGE SCALE GENOMIC DNA]</scope>
    <source>
        <strain evidence="3">CGMCC 4.3504</strain>
    </source>
</reference>
<evidence type="ECO:0000313" key="3">
    <source>
        <dbReference type="Proteomes" id="UP000182100"/>
    </source>
</evidence>
<proteinExistence type="predicted"/>